<protein>
    <recommendedName>
        <fullName evidence="6">Nucleoside diphosphate kinase B</fullName>
    </recommendedName>
</protein>
<dbReference type="SUPFAM" id="SSF54919">
    <property type="entry name" value="Nucleoside diphosphate kinase, NDK"/>
    <property type="match status" value="1"/>
</dbReference>
<evidence type="ECO:0000256" key="2">
    <source>
        <dbReference type="ARBA" id="ARBA00004123"/>
    </source>
</evidence>
<evidence type="ECO:0000256" key="8">
    <source>
        <dbReference type="ARBA" id="ARBA00022723"/>
    </source>
</evidence>
<keyword evidence="13" id="KW-0418">Kinase</keyword>
<dbReference type="EMBL" id="JAHUTI010040015">
    <property type="protein sequence ID" value="MED6244921.1"/>
    <property type="molecule type" value="Genomic_DNA"/>
</dbReference>
<evidence type="ECO:0000256" key="3">
    <source>
        <dbReference type="ARBA" id="ARBA00004466"/>
    </source>
</evidence>
<evidence type="ECO:0000256" key="4">
    <source>
        <dbReference type="ARBA" id="ARBA00004496"/>
    </source>
</evidence>
<evidence type="ECO:0000256" key="5">
    <source>
        <dbReference type="ARBA" id="ARBA00004510"/>
    </source>
</evidence>
<keyword evidence="13" id="KW-0808">Transferase</keyword>
<evidence type="ECO:0000256" key="6">
    <source>
        <dbReference type="ARBA" id="ARBA00013499"/>
    </source>
</evidence>
<dbReference type="PROSITE" id="PS51374">
    <property type="entry name" value="NDPK_LIKE"/>
    <property type="match status" value="1"/>
</dbReference>
<evidence type="ECO:0000256" key="10">
    <source>
        <dbReference type="ARBA" id="ARBA00023306"/>
    </source>
</evidence>
<keyword evidence="8" id="KW-0479">Metal-binding</keyword>
<dbReference type="Proteomes" id="UP001345963">
    <property type="component" value="Unassembled WGS sequence"/>
</dbReference>
<evidence type="ECO:0000256" key="1">
    <source>
        <dbReference type="ARBA" id="ARBA00003465"/>
    </source>
</evidence>
<dbReference type="GO" id="GO:0016301">
    <property type="term" value="F:kinase activity"/>
    <property type="evidence" value="ECO:0007669"/>
    <property type="project" value="UniProtKB-KW"/>
</dbReference>
<accession>A0ABU7B4J7</accession>
<evidence type="ECO:0000259" key="12">
    <source>
        <dbReference type="Pfam" id="PF00334"/>
    </source>
</evidence>
<dbReference type="Pfam" id="PF00334">
    <property type="entry name" value="NDK"/>
    <property type="match status" value="1"/>
</dbReference>
<comment type="caution">
    <text evidence="11">Lacks conserved residue(s) required for the propagation of feature annotation.</text>
</comment>
<keyword evidence="9" id="KW-0539">Nucleus</keyword>
<dbReference type="InterPro" id="IPR036850">
    <property type="entry name" value="NDK-like_dom_sf"/>
</dbReference>
<evidence type="ECO:0000256" key="9">
    <source>
        <dbReference type="ARBA" id="ARBA00023242"/>
    </source>
</evidence>
<comment type="caution">
    <text evidence="13">The sequence shown here is derived from an EMBL/GenBank/DDBJ whole genome shotgun (WGS) entry which is preliminary data.</text>
</comment>
<comment type="subcellular location">
    <subcellularLocation>
        <location evidence="5">Cell projection</location>
        <location evidence="5">Lamellipodium</location>
    </subcellularLocation>
    <subcellularLocation>
        <location evidence="3">Cell projection</location>
        <location evidence="3">Ruffle</location>
    </subcellularLocation>
    <subcellularLocation>
        <location evidence="4">Cytoplasm</location>
    </subcellularLocation>
    <subcellularLocation>
        <location evidence="2">Nucleus</location>
    </subcellularLocation>
</comment>
<comment type="function">
    <text evidence="1">Major role in the synthesis of nucleoside triphosphates other than ATP.</text>
</comment>
<evidence type="ECO:0000256" key="11">
    <source>
        <dbReference type="PROSITE-ProRule" id="PRU00706"/>
    </source>
</evidence>
<gene>
    <name evidence="13" type="primary">NME7</name>
    <name evidence="13" type="ORF">ATANTOWER_027602</name>
</gene>
<comment type="similarity">
    <text evidence="11">Belongs to the NDK family.</text>
</comment>
<evidence type="ECO:0000313" key="14">
    <source>
        <dbReference type="Proteomes" id="UP001345963"/>
    </source>
</evidence>
<keyword evidence="14" id="KW-1185">Reference proteome</keyword>
<keyword evidence="7" id="KW-0963">Cytoplasm</keyword>
<dbReference type="InterPro" id="IPR034907">
    <property type="entry name" value="NDK-like_dom"/>
</dbReference>
<sequence>MVCPCVNQGRYNNQAVFIQQEIARHLRPNTLRALYGKDKVKNAVHCTDLPEDGGLEVQYFFKILDG</sequence>
<keyword evidence="10" id="KW-0131">Cell cycle</keyword>
<organism evidence="13 14">
    <name type="scientific">Ataeniobius toweri</name>
    <dbReference type="NCBI Taxonomy" id="208326"/>
    <lineage>
        <taxon>Eukaryota</taxon>
        <taxon>Metazoa</taxon>
        <taxon>Chordata</taxon>
        <taxon>Craniata</taxon>
        <taxon>Vertebrata</taxon>
        <taxon>Euteleostomi</taxon>
        <taxon>Actinopterygii</taxon>
        <taxon>Neopterygii</taxon>
        <taxon>Teleostei</taxon>
        <taxon>Neoteleostei</taxon>
        <taxon>Acanthomorphata</taxon>
        <taxon>Ovalentaria</taxon>
        <taxon>Atherinomorphae</taxon>
        <taxon>Cyprinodontiformes</taxon>
        <taxon>Goodeidae</taxon>
        <taxon>Ataeniobius</taxon>
    </lineage>
</organism>
<dbReference type="Gene3D" id="3.30.70.141">
    <property type="entry name" value="Nucleoside diphosphate kinase-like domain"/>
    <property type="match status" value="1"/>
</dbReference>
<evidence type="ECO:0000313" key="13">
    <source>
        <dbReference type="EMBL" id="MED6244921.1"/>
    </source>
</evidence>
<evidence type="ECO:0000256" key="7">
    <source>
        <dbReference type="ARBA" id="ARBA00022490"/>
    </source>
</evidence>
<name>A0ABU7B4J7_9TELE</name>
<feature type="domain" description="Nucleoside diphosphate kinase-like" evidence="12">
    <location>
        <begin position="26"/>
        <end position="62"/>
    </location>
</feature>
<proteinExistence type="inferred from homology"/>
<reference evidence="13 14" key="1">
    <citation type="submission" date="2021-07" db="EMBL/GenBank/DDBJ databases">
        <authorList>
            <person name="Palmer J.M."/>
        </authorList>
    </citation>
    <scope>NUCLEOTIDE SEQUENCE [LARGE SCALE GENOMIC DNA]</scope>
    <source>
        <strain evidence="13 14">AT_MEX2019</strain>
        <tissue evidence="13">Muscle</tissue>
    </source>
</reference>